<feature type="region of interest" description="Disordered" evidence="1">
    <location>
        <begin position="264"/>
        <end position="294"/>
    </location>
</feature>
<protein>
    <submittedName>
        <fullName evidence="2">Uncharacterized protein</fullName>
    </submittedName>
</protein>
<organism evidence="2 3">
    <name type="scientific">Steinernema hermaphroditum</name>
    <dbReference type="NCBI Taxonomy" id="289476"/>
    <lineage>
        <taxon>Eukaryota</taxon>
        <taxon>Metazoa</taxon>
        <taxon>Ecdysozoa</taxon>
        <taxon>Nematoda</taxon>
        <taxon>Chromadorea</taxon>
        <taxon>Rhabditida</taxon>
        <taxon>Tylenchina</taxon>
        <taxon>Panagrolaimomorpha</taxon>
        <taxon>Strongyloidoidea</taxon>
        <taxon>Steinernematidae</taxon>
        <taxon>Steinernema</taxon>
    </lineage>
</organism>
<comment type="caution">
    <text evidence="2">The sequence shown here is derived from an EMBL/GenBank/DDBJ whole genome shotgun (WGS) entry which is preliminary data.</text>
</comment>
<keyword evidence="3" id="KW-1185">Reference proteome</keyword>
<evidence type="ECO:0000313" key="3">
    <source>
        <dbReference type="Proteomes" id="UP001175271"/>
    </source>
</evidence>
<evidence type="ECO:0000313" key="2">
    <source>
        <dbReference type="EMBL" id="KAK0415448.1"/>
    </source>
</evidence>
<dbReference type="EMBL" id="JAUCMV010000002">
    <property type="protein sequence ID" value="KAK0415448.1"/>
    <property type="molecule type" value="Genomic_DNA"/>
</dbReference>
<gene>
    <name evidence="2" type="ORF">QR680_011947</name>
</gene>
<sequence>MNALGHSLTSVTVAWDPKQLAVHTSQLVAVITKTIYDNEISPAVVTHLDAALKTLDFPNESIHIHWHQETSKAFTKDLELRGKDSSLKSSKEGGVWQLAAPQPENKVKSGTAYKALEATRPTTVYPCVQALLICPPTRASHPNEPPKPKDLQLRLAIMEQHLATLIIDVVNLAPELEDYINKKAARNPHQAFIGTRTEPGRGPWISKRALIDATRYVMAPRLRNPAGWISAIAEEIREWAENPPLSATRRQELYEELAKTKGSPIVIGKNGRDGTPTAKGEQPLSSQAPGTDRRTWSATIEELKTQFVEQTPMHWNVNTQLNSPQQLEELTQSMEALNVEDMDVDNL</sequence>
<accession>A0AA39I0B3</accession>
<dbReference type="Proteomes" id="UP001175271">
    <property type="component" value="Unassembled WGS sequence"/>
</dbReference>
<proteinExistence type="predicted"/>
<dbReference type="AlphaFoldDB" id="A0AA39I0B3"/>
<name>A0AA39I0B3_9BILA</name>
<reference evidence="2" key="1">
    <citation type="submission" date="2023-06" db="EMBL/GenBank/DDBJ databases">
        <title>Genomic analysis of the entomopathogenic nematode Steinernema hermaphroditum.</title>
        <authorList>
            <person name="Schwarz E.M."/>
            <person name="Heppert J.K."/>
            <person name="Baniya A."/>
            <person name="Schwartz H.T."/>
            <person name="Tan C.-H."/>
            <person name="Antoshechkin I."/>
            <person name="Sternberg P.W."/>
            <person name="Goodrich-Blair H."/>
            <person name="Dillman A.R."/>
        </authorList>
    </citation>
    <scope>NUCLEOTIDE SEQUENCE</scope>
    <source>
        <strain evidence="2">PS9179</strain>
        <tissue evidence="2">Whole animal</tissue>
    </source>
</reference>
<evidence type="ECO:0000256" key="1">
    <source>
        <dbReference type="SAM" id="MobiDB-lite"/>
    </source>
</evidence>